<evidence type="ECO:0000313" key="2">
    <source>
        <dbReference type="Proteomes" id="UP000198809"/>
    </source>
</evidence>
<organism evidence="1 2">
    <name type="scientific">Paenibacillus sophorae</name>
    <dbReference type="NCBI Taxonomy" id="1333845"/>
    <lineage>
        <taxon>Bacteria</taxon>
        <taxon>Bacillati</taxon>
        <taxon>Bacillota</taxon>
        <taxon>Bacilli</taxon>
        <taxon>Bacillales</taxon>
        <taxon>Paenibacillaceae</taxon>
        <taxon>Paenibacillus</taxon>
    </lineage>
</organism>
<sequence>MELYFRDNFFNAGVTEILNGQGESAGQIDLKSAFGSAIDVYGKDGQLLYKGSFPFFSGKWEVTDKRRGTVRRFAKQILLFHQEIHL</sequence>
<accession>A0A1H8SXK9</accession>
<protein>
    <submittedName>
        <fullName evidence="1">Uncharacterized protein</fullName>
    </submittedName>
</protein>
<reference evidence="1 2" key="1">
    <citation type="submission" date="2016-10" db="EMBL/GenBank/DDBJ databases">
        <authorList>
            <person name="de Groot N.N."/>
        </authorList>
    </citation>
    <scope>NUCLEOTIDE SEQUENCE [LARGE SCALE GENOMIC DNA]</scope>
    <source>
        <strain evidence="1 2">CGMCC 1.10238</strain>
    </source>
</reference>
<dbReference type="EMBL" id="FODH01000012">
    <property type="protein sequence ID" value="SEO83078.1"/>
    <property type="molecule type" value="Genomic_DNA"/>
</dbReference>
<name>A0A1H8SXK9_9BACL</name>
<evidence type="ECO:0000313" key="1">
    <source>
        <dbReference type="EMBL" id="SEO83078.1"/>
    </source>
</evidence>
<dbReference type="AlphaFoldDB" id="A0A1H8SXK9"/>
<gene>
    <name evidence="1" type="ORF">SAMN04487895_112143</name>
</gene>
<dbReference type="RefSeq" id="WP_367888870.1">
    <property type="nucleotide sequence ID" value="NZ_FODH01000012.1"/>
</dbReference>
<dbReference type="Proteomes" id="UP000198809">
    <property type="component" value="Unassembled WGS sequence"/>
</dbReference>
<proteinExistence type="predicted"/>
<dbReference type="STRING" id="1333845.SAMN04487895_112143"/>